<dbReference type="EMBL" id="CP015367">
    <property type="protein sequence ID" value="APT29828.1"/>
    <property type="molecule type" value="Genomic_DNA"/>
</dbReference>
<dbReference type="RefSeq" id="WP_075379774.1">
    <property type="nucleotide sequence ID" value="NZ_CP015367.1"/>
</dbReference>
<feature type="transmembrane region" description="Helical" evidence="2">
    <location>
        <begin position="55"/>
        <end position="79"/>
    </location>
</feature>
<reference evidence="4 6" key="2">
    <citation type="submission" date="2016-10" db="EMBL/GenBank/DDBJ databases">
        <authorList>
            <person name="Varghese N."/>
            <person name="Submissions S."/>
        </authorList>
    </citation>
    <scope>NUCLEOTIDE SEQUENCE [LARGE SCALE GENOMIC DNA]</scope>
    <source>
        <strain evidence="4 6">CBMB27</strain>
    </source>
</reference>
<evidence type="ECO:0000313" key="4">
    <source>
        <dbReference type="EMBL" id="SFG94328.1"/>
    </source>
</evidence>
<name>A0AAE8HS38_9HYPH</name>
<accession>A0AAE8HS38</accession>
<evidence type="ECO:0000313" key="5">
    <source>
        <dbReference type="Proteomes" id="UP000185487"/>
    </source>
</evidence>
<dbReference type="AlphaFoldDB" id="A0AAE8HS38"/>
<evidence type="ECO:0000313" key="3">
    <source>
        <dbReference type="EMBL" id="APT29828.1"/>
    </source>
</evidence>
<keyword evidence="5" id="KW-1185">Reference proteome</keyword>
<organism evidence="4 6">
    <name type="scientific">Methylobacterium phyllosphaerae</name>
    <dbReference type="NCBI Taxonomy" id="418223"/>
    <lineage>
        <taxon>Bacteria</taxon>
        <taxon>Pseudomonadati</taxon>
        <taxon>Pseudomonadota</taxon>
        <taxon>Alphaproteobacteria</taxon>
        <taxon>Hyphomicrobiales</taxon>
        <taxon>Methylobacteriaceae</taxon>
        <taxon>Methylobacterium</taxon>
    </lineage>
</organism>
<evidence type="ECO:0000256" key="1">
    <source>
        <dbReference type="SAM" id="MobiDB-lite"/>
    </source>
</evidence>
<keyword evidence="2" id="KW-0472">Membrane</keyword>
<dbReference type="Proteomes" id="UP000185487">
    <property type="component" value="Chromosome"/>
</dbReference>
<protein>
    <submittedName>
        <fullName evidence="4">Uncharacterized protein</fullName>
    </submittedName>
</protein>
<feature type="transmembrane region" description="Helical" evidence="2">
    <location>
        <begin position="21"/>
        <end position="43"/>
    </location>
</feature>
<keyword evidence="2" id="KW-0812">Transmembrane</keyword>
<dbReference type="Proteomes" id="UP000199140">
    <property type="component" value="Unassembled WGS sequence"/>
</dbReference>
<feature type="transmembrane region" description="Helical" evidence="2">
    <location>
        <begin position="91"/>
        <end position="112"/>
    </location>
</feature>
<reference evidence="3 5" key="1">
    <citation type="submission" date="2016-04" db="EMBL/GenBank/DDBJ databases">
        <title>Complete genome sequencing and analysis of CBMB27, Methylobacterium phyllosphaerae isolated from leaf tissues of rice (Oryza sativa L.).</title>
        <authorList>
            <person name="Lee Y."/>
            <person name="Hwangbo K."/>
            <person name="Chung H."/>
            <person name="Yoo J."/>
            <person name="Kim K.Y."/>
            <person name="Sa T.M."/>
            <person name="Um Y."/>
            <person name="Madhaiyan M."/>
        </authorList>
    </citation>
    <scope>NUCLEOTIDE SEQUENCE [LARGE SCALE GENOMIC DNA]</scope>
    <source>
        <strain evidence="3 5">CBMB27</strain>
    </source>
</reference>
<proteinExistence type="predicted"/>
<feature type="compositionally biased region" description="Low complexity" evidence="1">
    <location>
        <begin position="203"/>
        <end position="217"/>
    </location>
</feature>
<keyword evidence="2" id="KW-1133">Transmembrane helix</keyword>
<dbReference type="KEGG" id="mphy:MCBMB27_00537"/>
<sequence>MTDAGSRPPAGRRAGQVVRWLCAQALLQAGAVALGLGCFVLLFQTDLWSGVTILFYRGLILLGVAFLLTLAATAALAGLGRAWGLRRRDALGACVLSLALNLSAFVILPVTVDRSISVFLLAQMAAHPEERFTPERARTVFETVYLGAFRQMERRLSEQQASGNVAQTADGYVITPQGRAFIRFCGLVARAFRTDTRMIDAAASAPSAARDPGAPDGSAGVVPR</sequence>
<evidence type="ECO:0000256" key="2">
    <source>
        <dbReference type="SAM" id="Phobius"/>
    </source>
</evidence>
<feature type="region of interest" description="Disordered" evidence="1">
    <location>
        <begin position="203"/>
        <end position="224"/>
    </location>
</feature>
<gene>
    <name evidence="3" type="ORF">MCBMB27_00537</name>
    <name evidence="4" type="ORF">SAMN05192567_110196</name>
</gene>
<dbReference type="EMBL" id="FOPK01000010">
    <property type="protein sequence ID" value="SFG94328.1"/>
    <property type="molecule type" value="Genomic_DNA"/>
</dbReference>
<evidence type="ECO:0000313" key="6">
    <source>
        <dbReference type="Proteomes" id="UP000199140"/>
    </source>
</evidence>